<dbReference type="RefSeq" id="WP_017848198.1">
    <property type="nucleotide sequence ID" value="NZ_AOUH01000027.1"/>
</dbReference>
<dbReference type="AlphaFoldDB" id="A0A1D3JVI6"/>
<dbReference type="Proteomes" id="UP000245431">
    <property type="component" value="Chromosome PVE_r1"/>
</dbReference>
<reference evidence="2" key="1">
    <citation type="submission" date="2016-07" db="EMBL/GenBank/DDBJ databases">
        <authorList>
            <person name="Florea S."/>
            <person name="Webb J.S."/>
            <person name="Jaromczyk J."/>
            <person name="Schardl C.L."/>
        </authorList>
    </citation>
    <scope>NUCLEOTIDE SEQUENCE [LARGE SCALE GENOMIC DNA]</scope>
    <source>
        <strain evidence="2">1YdBTEX2</strain>
    </source>
</reference>
<sequence length="104" mass="11020">MIGVPMVNPKDAVIADLNRQIDAFYGAGKKAQVIPSGVGVDGPFNGTTAHHERLRAQRDKLAPSVRAEAAKGVVASVAAKNLGMHIKRVMLIAQENGFKFADTP</sequence>
<evidence type="ECO:0000313" key="2">
    <source>
        <dbReference type="Proteomes" id="UP000245431"/>
    </source>
</evidence>
<accession>A0A1D3JVI6</accession>
<evidence type="ECO:0000313" key="1">
    <source>
        <dbReference type="EMBL" id="SBW80098.1"/>
    </source>
</evidence>
<organism evidence="1 2">
    <name type="scientific">Pseudomonas veronii 1YdBTEX2</name>
    <dbReference type="NCBI Taxonomy" id="1295141"/>
    <lineage>
        <taxon>Bacteria</taxon>
        <taxon>Pseudomonadati</taxon>
        <taxon>Pseudomonadota</taxon>
        <taxon>Gammaproteobacteria</taxon>
        <taxon>Pseudomonadales</taxon>
        <taxon>Pseudomonadaceae</taxon>
        <taxon>Pseudomonas</taxon>
    </lineage>
</organism>
<proteinExistence type="predicted"/>
<name>A0A1D3JVI6_PSEVE</name>
<gene>
    <name evidence="1" type="ORF">PVE_R1G2212</name>
</gene>
<dbReference type="EMBL" id="LT599583">
    <property type="protein sequence ID" value="SBW80098.1"/>
    <property type="molecule type" value="Genomic_DNA"/>
</dbReference>
<protein>
    <submittedName>
        <fullName evidence="1">Uncharacterized protein</fullName>
    </submittedName>
</protein>